<proteinExistence type="predicted"/>
<name>A0ABY1VQB3_9ACTO</name>
<dbReference type="EMBL" id="UAPQ01000010">
    <property type="protein sequence ID" value="SPT54318.1"/>
    <property type="molecule type" value="Genomic_DNA"/>
</dbReference>
<keyword evidence="2" id="KW-1185">Reference proteome</keyword>
<reference evidence="1 2" key="1">
    <citation type="submission" date="2018-06" db="EMBL/GenBank/DDBJ databases">
        <authorList>
            <consortium name="Pathogen Informatics"/>
            <person name="Doyle S."/>
        </authorList>
    </citation>
    <scope>NUCLEOTIDE SEQUENCE [LARGE SCALE GENOMIC DNA]</scope>
    <source>
        <strain evidence="1 2">NCTC11535</strain>
    </source>
</reference>
<comment type="caution">
    <text evidence="1">The sequence shown here is derived from an EMBL/GenBank/DDBJ whole genome shotgun (WGS) entry which is preliminary data.</text>
</comment>
<dbReference type="Proteomes" id="UP000250006">
    <property type="component" value="Unassembled WGS sequence"/>
</dbReference>
<dbReference type="RefSeq" id="WP_111837206.1">
    <property type="nucleotide sequence ID" value="NZ_UAPQ01000010.1"/>
</dbReference>
<accession>A0ABY1VQB3</accession>
<evidence type="ECO:0000313" key="1">
    <source>
        <dbReference type="EMBL" id="SPT54318.1"/>
    </source>
</evidence>
<protein>
    <recommendedName>
        <fullName evidence="3">Acetoacetate decarboxylase</fullName>
    </recommendedName>
</protein>
<evidence type="ECO:0000313" key="2">
    <source>
        <dbReference type="Proteomes" id="UP000250006"/>
    </source>
</evidence>
<organism evidence="1 2">
    <name type="scientific">Actinomyces bovis</name>
    <dbReference type="NCBI Taxonomy" id="1658"/>
    <lineage>
        <taxon>Bacteria</taxon>
        <taxon>Bacillati</taxon>
        <taxon>Actinomycetota</taxon>
        <taxon>Actinomycetes</taxon>
        <taxon>Actinomycetales</taxon>
        <taxon>Actinomycetaceae</taxon>
        <taxon>Actinomyces</taxon>
    </lineage>
</organism>
<sequence>MARWLEKFVNYEMVDRYMNGENLVHGFAVYAESLRPNESSRTVFKAMFMEWPVEEDPQIGAIATLRFPLGPTDKAVSAMGGNTLKHLAITGGDFLQPPPFDGRGIIHLPADPIAPHLYVAPTMLRAGAQLIKRHPDGSKPTLMATYHGAIRGWSLPEDTPMTRPIPLLAPNTFIGPQIRGQGMAMQPAYFELSDDNELLDVYAIDVVEGKLGYGKVPKDELADIGYLQVHTTYKGLPMAIVGRAAEEGAFRAICLSHDAYAAQERGFNFVEAGVYETIIPGKELEGLPTYTLNTPPGWIKS</sequence>
<evidence type="ECO:0008006" key="3">
    <source>
        <dbReference type="Google" id="ProtNLM"/>
    </source>
</evidence>
<gene>
    <name evidence="1" type="ORF">NCTC11535_02032</name>
</gene>